<feature type="active site" description="Glycyl thioester intermediate" evidence="3">
    <location>
        <position position="92"/>
    </location>
</feature>
<dbReference type="InterPro" id="IPR050113">
    <property type="entry name" value="Ub_conjugating_enzyme"/>
</dbReference>
<dbReference type="PROSITE" id="PS50127">
    <property type="entry name" value="UBC_2"/>
    <property type="match status" value="1"/>
</dbReference>
<dbReference type="Pfam" id="PF00179">
    <property type="entry name" value="UQ_con"/>
    <property type="match status" value="1"/>
</dbReference>
<dbReference type="PANTHER" id="PTHR24067">
    <property type="entry name" value="UBIQUITIN-CONJUGATING ENZYME E2"/>
    <property type="match status" value="1"/>
</dbReference>
<dbReference type="Proteomes" id="UP000270296">
    <property type="component" value="Unassembled WGS sequence"/>
</dbReference>
<dbReference type="GO" id="GO:0032446">
    <property type="term" value="P:protein modification by small protein conjugation"/>
    <property type="evidence" value="ECO:0007669"/>
    <property type="project" value="UniProtKB-ARBA"/>
</dbReference>
<reference evidence="6 7" key="2">
    <citation type="submission" date="2018-11" db="EMBL/GenBank/DDBJ databases">
        <authorList>
            <consortium name="Pathogen Informatics"/>
        </authorList>
    </citation>
    <scope>NUCLEOTIDE SEQUENCE [LARGE SCALE GENOMIC DNA]</scope>
</reference>
<gene>
    <name evidence="6" type="ORF">SBAD_LOCUS3293</name>
</gene>
<dbReference type="OrthoDB" id="9993688at2759"/>
<proteinExistence type="inferred from homology"/>
<name>A0A183II48_9BILA</name>
<dbReference type="SMART" id="SM00212">
    <property type="entry name" value="UBCc"/>
    <property type="match status" value="1"/>
</dbReference>
<evidence type="ECO:0000259" key="5">
    <source>
        <dbReference type="PROSITE" id="PS50127"/>
    </source>
</evidence>
<dbReference type="InterPro" id="IPR023313">
    <property type="entry name" value="UBQ-conjugating_AS"/>
</dbReference>
<dbReference type="Gene3D" id="3.10.110.10">
    <property type="entry name" value="Ubiquitin Conjugating Enzyme"/>
    <property type="match status" value="1"/>
</dbReference>
<dbReference type="EMBL" id="UZAM01007669">
    <property type="protein sequence ID" value="VDP00670.1"/>
    <property type="molecule type" value="Genomic_DNA"/>
</dbReference>
<evidence type="ECO:0000313" key="6">
    <source>
        <dbReference type="EMBL" id="VDP00670.1"/>
    </source>
</evidence>
<evidence type="ECO:0000313" key="7">
    <source>
        <dbReference type="Proteomes" id="UP000270296"/>
    </source>
</evidence>
<sequence>MSDIALQRIQREFKEVTSAQEMAETGISVLLDNDNFHNIVAEIRGPPNTPYESGTFKLKVEIPDTYPFQPPKVRFLTRIWHPNISSATGAICLDALLCSPEPSDPQDAVVARQFLDNYWVFCETARFWAQYFAGGRSFSVLHPFTVKDSHSCPIFSFDLFCICSV</sequence>
<keyword evidence="4" id="KW-0547">Nucleotide-binding</keyword>
<dbReference type="WBParaSite" id="SBAD_0000344701-mRNA-1">
    <property type="protein sequence ID" value="SBAD_0000344701-mRNA-1"/>
    <property type="gene ID" value="SBAD_0000344701"/>
</dbReference>
<evidence type="ECO:0000256" key="3">
    <source>
        <dbReference type="PROSITE-ProRule" id="PRU10133"/>
    </source>
</evidence>
<evidence type="ECO:0000256" key="4">
    <source>
        <dbReference type="RuleBase" id="RU362109"/>
    </source>
</evidence>
<reference evidence="8" key="1">
    <citation type="submission" date="2016-06" db="UniProtKB">
        <authorList>
            <consortium name="WormBaseParasite"/>
        </authorList>
    </citation>
    <scope>IDENTIFICATION</scope>
</reference>
<evidence type="ECO:0000256" key="1">
    <source>
        <dbReference type="ARBA" id="ARBA00022679"/>
    </source>
</evidence>
<keyword evidence="7" id="KW-1185">Reference proteome</keyword>
<organism evidence="8">
    <name type="scientific">Soboliphyme baturini</name>
    <dbReference type="NCBI Taxonomy" id="241478"/>
    <lineage>
        <taxon>Eukaryota</taxon>
        <taxon>Metazoa</taxon>
        <taxon>Ecdysozoa</taxon>
        <taxon>Nematoda</taxon>
        <taxon>Enoplea</taxon>
        <taxon>Dorylaimia</taxon>
        <taxon>Dioctophymatida</taxon>
        <taxon>Dioctophymatoidea</taxon>
        <taxon>Soboliphymatidae</taxon>
        <taxon>Soboliphyme</taxon>
    </lineage>
</organism>
<dbReference type="GO" id="GO:0016740">
    <property type="term" value="F:transferase activity"/>
    <property type="evidence" value="ECO:0007669"/>
    <property type="project" value="UniProtKB-KW"/>
</dbReference>
<protein>
    <submittedName>
        <fullName evidence="8">UBIQUITIN_CONJUGAT_2 domain-containing protein</fullName>
    </submittedName>
</protein>
<keyword evidence="1" id="KW-0808">Transferase</keyword>
<accession>A0A183II48</accession>
<dbReference type="InterPro" id="IPR000608">
    <property type="entry name" value="UBC"/>
</dbReference>
<keyword evidence="4" id="KW-0067">ATP-binding</keyword>
<dbReference type="GO" id="GO:0005524">
    <property type="term" value="F:ATP binding"/>
    <property type="evidence" value="ECO:0007669"/>
    <property type="project" value="UniProtKB-UniRule"/>
</dbReference>
<dbReference type="AlphaFoldDB" id="A0A183II48"/>
<comment type="similarity">
    <text evidence="4">Belongs to the ubiquitin-conjugating enzyme family.</text>
</comment>
<evidence type="ECO:0000256" key="2">
    <source>
        <dbReference type="ARBA" id="ARBA00022786"/>
    </source>
</evidence>
<keyword evidence="2 4" id="KW-0833">Ubl conjugation pathway</keyword>
<dbReference type="PROSITE" id="PS00183">
    <property type="entry name" value="UBC_1"/>
    <property type="match status" value="1"/>
</dbReference>
<feature type="domain" description="UBC core" evidence="5">
    <location>
        <begin position="4"/>
        <end position="165"/>
    </location>
</feature>
<dbReference type="SUPFAM" id="SSF54495">
    <property type="entry name" value="UBC-like"/>
    <property type="match status" value="1"/>
</dbReference>
<dbReference type="InterPro" id="IPR016135">
    <property type="entry name" value="UBQ-conjugating_enzyme/RWD"/>
</dbReference>
<evidence type="ECO:0000313" key="8">
    <source>
        <dbReference type="WBParaSite" id="SBAD_0000344701-mRNA-1"/>
    </source>
</evidence>